<evidence type="ECO:0000256" key="1">
    <source>
        <dbReference type="ARBA" id="ARBA00004141"/>
    </source>
</evidence>
<comment type="caution">
    <text evidence="6">The sequence shown here is derived from an EMBL/GenBank/DDBJ whole genome shotgun (WGS) entry which is preliminary data.</text>
</comment>
<organism evidence="6 7">
    <name type="scientific">Actinidia rufa</name>
    <dbReference type="NCBI Taxonomy" id="165716"/>
    <lineage>
        <taxon>Eukaryota</taxon>
        <taxon>Viridiplantae</taxon>
        <taxon>Streptophyta</taxon>
        <taxon>Embryophyta</taxon>
        <taxon>Tracheophyta</taxon>
        <taxon>Spermatophyta</taxon>
        <taxon>Magnoliopsida</taxon>
        <taxon>eudicotyledons</taxon>
        <taxon>Gunneridae</taxon>
        <taxon>Pentapetalae</taxon>
        <taxon>asterids</taxon>
        <taxon>Ericales</taxon>
        <taxon>Actinidiaceae</taxon>
        <taxon>Actinidia</taxon>
    </lineage>
</organism>
<keyword evidence="2" id="KW-0812">Transmembrane</keyword>
<dbReference type="PANTHER" id="PTHR11009">
    <property type="entry name" value="DER1-LIKE PROTEIN, DERLIN"/>
    <property type="match status" value="1"/>
</dbReference>
<accession>A0A7J0GWD8</accession>
<feature type="region of interest" description="Disordered" evidence="5">
    <location>
        <begin position="161"/>
        <end position="212"/>
    </location>
</feature>
<evidence type="ECO:0008006" key="8">
    <source>
        <dbReference type="Google" id="ProtNLM"/>
    </source>
</evidence>
<keyword evidence="7" id="KW-1185">Reference proteome</keyword>
<feature type="compositionally biased region" description="Polar residues" evidence="5">
    <location>
        <begin position="203"/>
        <end position="212"/>
    </location>
</feature>
<evidence type="ECO:0000256" key="5">
    <source>
        <dbReference type="SAM" id="MobiDB-lite"/>
    </source>
</evidence>
<name>A0A7J0GWD8_9ERIC</name>
<proteinExistence type="predicted"/>
<feature type="compositionally biased region" description="Basic residues" evidence="5">
    <location>
        <begin position="188"/>
        <end position="202"/>
    </location>
</feature>
<evidence type="ECO:0000256" key="2">
    <source>
        <dbReference type="ARBA" id="ARBA00022692"/>
    </source>
</evidence>
<keyword evidence="4" id="KW-0472">Membrane</keyword>
<dbReference type="AlphaFoldDB" id="A0A7J0GWD8"/>
<dbReference type="OrthoDB" id="1716531at2759"/>
<dbReference type="EMBL" id="BJWL01000024">
    <property type="protein sequence ID" value="GFZ15165.1"/>
    <property type="molecule type" value="Genomic_DNA"/>
</dbReference>
<evidence type="ECO:0000313" key="7">
    <source>
        <dbReference type="Proteomes" id="UP000585474"/>
    </source>
</evidence>
<sequence>MMVADLILGNSLKSDLLGMAAGHLYYLLTVLYPLSGGKYTFKTPLLVPWLDALAVLSFDAYLHAPTAVSVSRQLTQPCPYGVASSSLPTVDVSIRLVEQRHLGGNDGGPSFERHSSLVATVPSSGAEGLRARSVAAAGTDLRPSKTQAGCILGCGVPNERSGEEKPSSWSCFPGEKLLPKPGTEQALQRRHKQTLPTRRKQMLRNSPTKLME</sequence>
<evidence type="ECO:0000256" key="3">
    <source>
        <dbReference type="ARBA" id="ARBA00022989"/>
    </source>
</evidence>
<evidence type="ECO:0000256" key="4">
    <source>
        <dbReference type="ARBA" id="ARBA00023136"/>
    </source>
</evidence>
<evidence type="ECO:0000313" key="6">
    <source>
        <dbReference type="EMBL" id="GFZ15165.1"/>
    </source>
</evidence>
<reference evidence="6 7" key="1">
    <citation type="submission" date="2019-07" db="EMBL/GenBank/DDBJ databases">
        <title>De Novo Assembly of kiwifruit Actinidia rufa.</title>
        <authorList>
            <person name="Sugita-Konishi S."/>
            <person name="Sato K."/>
            <person name="Mori E."/>
            <person name="Abe Y."/>
            <person name="Kisaki G."/>
            <person name="Hamano K."/>
            <person name="Suezawa K."/>
            <person name="Otani M."/>
            <person name="Fukuda T."/>
            <person name="Manabe T."/>
            <person name="Gomi K."/>
            <person name="Tabuchi M."/>
            <person name="Akimitsu K."/>
            <person name="Kataoka I."/>
        </authorList>
    </citation>
    <scope>NUCLEOTIDE SEQUENCE [LARGE SCALE GENOMIC DNA]</scope>
    <source>
        <strain evidence="7">cv. Fuchu</strain>
    </source>
</reference>
<gene>
    <name evidence="6" type="ORF">Acr_24g0013550</name>
</gene>
<comment type="subcellular location">
    <subcellularLocation>
        <location evidence="1">Membrane</location>
        <topology evidence="1">Multi-pass membrane protein</topology>
    </subcellularLocation>
</comment>
<dbReference type="GO" id="GO:0016020">
    <property type="term" value="C:membrane"/>
    <property type="evidence" value="ECO:0007669"/>
    <property type="project" value="UniProtKB-SubCell"/>
</dbReference>
<protein>
    <recommendedName>
        <fullName evidence="8">Derlin</fullName>
    </recommendedName>
</protein>
<keyword evidence="3" id="KW-1133">Transmembrane helix</keyword>
<dbReference type="Proteomes" id="UP000585474">
    <property type="component" value="Unassembled WGS sequence"/>
</dbReference>